<dbReference type="InterPro" id="IPR036047">
    <property type="entry name" value="F-box-like_dom_sf"/>
</dbReference>
<dbReference type="Gene3D" id="3.80.10.10">
    <property type="entry name" value="Ribonuclease Inhibitor"/>
    <property type="match status" value="1"/>
</dbReference>
<protein>
    <recommendedName>
        <fullName evidence="4">F-box domain-containing protein</fullName>
    </recommendedName>
</protein>
<comment type="caution">
    <text evidence="2">The sequence shown here is derived from an EMBL/GenBank/DDBJ whole genome shotgun (WGS) entry which is preliminary data.</text>
</comment>
<feature type="compositionally biased region" description="Low complexity" evidence="1">
    <location>
        <begin position="286"/>
        <end position="297"/>
    </location>
</feature>
<keyword evidence="3" id="KW-1185">Reference proteome</keyword>
<name>A0ABQ8V9D4_9AGAR</name>
<proteinExistence type="predicted"/>
<gene>
    <name evidence="2" type="ORF">C8R41DRAFT_868939</name>
</gene>
<reference evidence="2" key="1">
    <citation type="submission" date="2022-08" db="EMBL/GenBank/DDBJ databases">
        <title>A Global Phylogenomic Analysis of the Shiitake Genus Lentinula.</title>
        <authorList>
            <consortium name="DOE Joint Genome Institute"/>
            <person name="Sierra-Patev S."/>
            <person name="Min B."/>
            <person name="Naranjo-Ortiz M."/>
            <person name="Looney B."/>
            <person name="Konkel Z."/>
            <person name="Slot J.C."/>
            <person name="Sakamoto Y."/>
            <person name="Steenwyk J.L."/>
            <person name="Rokas A."/>
            <person name="Carro J."/>
            <person name="Camarero S."/>
            <person name="Ferreira P."/>
            <person name="Molpeceres G."/>
            <person name="Ruiz-Duenas F.J."/>
            <person name="Serrano A."/>
            <person name="Henrissat B."/>
            <person name="Drula E."/>
            <person name="Hughes K.W."/>
            <person name="Mata J.L."/>
            <person name="Ishikawa N.K."/>
            <person name="Vargas-Isla R."/>
            <person name="Ushijima S."/>
            <person name="Smith C.A."/>
            <person name="Ahrendt S."/>
            <person name="Andreopoulos W."/>
            <person name="He G."/>
            <person name="Labutti K."/>
            <person name="Lipzen A."/>
            <person name="Ng V."/>
            <person name="Riley R."/>
            <person name="Sandor L."/>
            <person name="Barry K."/>
            <person name="Martinez A.T."/>
            <person name="Xiao Y."/>
            <person name="Gibbons J.G."/>
            <person name="Terashima K."/>
            <person name="Grigoriev I.V."/>
            <person name="Hibbett D.S."/>
        </authorList>
    </citation>
    <scope>NUCLEOTIDE SEQUENCE</scope>
    <source>
        <strain evidence="2">RHP3577 ss4</strain>
    </source>
</reference>
<dbReference type="EMBL" id="JANVFT010000058">
    <property type="protein sequence ID" value="KAJ4481841.1"/>
    <property type="molecule type" value="Genomic_DNA"/>
</dbReference>
<dbReference type="InterPro" id="IPR032675">
    <property type="entry name" value="LRR_dom_sf"/>
</dbReference>
<dbReference type="Proteomes" id="UP001150217">
    <property type="component" value="Unassembled WGS sequence"/>
</dbReference>
<evidence type="ECO:0008006" key="4">
    <source>
        <dbReference type="Google" id="ProtNLM"/>
    </source>
</evidence>
<evidence type="ECO:0000313" key="2">
    <source>
        <dbReference type="EMBL" id="KAJ4481841.1"/>
    </source>
</evidence>
<evidence type="ECO:0000256" key="1">
    <source>
        <dbReference type="SAM" id="MobiDB-lite"/>
    </source>
</evidence>
<sequence>MHQALLIDEILEVIFGYCTESCTLSRAGRTCQAWKDPALDRVWWRLASFKPLLDLIPGLLCVNGVYDEKSASCFKRLAIARLSLTNCHTLCPIISSAEALQTVELDLGFSTVAFKTVNRAASDFISTVDRVSSCFTSLSLRGIASGQVMNSVGHISRLEALHLRVGTSLPAETLAAISTFPCLRKLEIHTSHIRPEDFRFSSSVCFPSLESLDIRGRTNSIEKLLQSMQSDSLAVLRIDIEFLVSTDDTWDGLFTAIKEKTHASLLQLTIEHHMDTQDLPLEDDTPSSSDTTPTSNPYINNLLRTNPNALLNFEHLHSLSNHRELRQIVLETTPPILVRDLDLEHIVRWWPKLQHLDLGSVPTFDPRWMPKPTPAGLAVLSLGLSALETLVIPVDIAGLTSDAATKFAKNPNSSLQCITLTALTPPQQSLAHCLNHLFPSVLEIHGTLGHEEHWDSVQNHYRLLQAS</sequence>
<feature type="region of interest" description="Disordered" evidence="1">
    <location>
        <begin position="278"/>
        <end position="298"/>
    </location>
</feature>
<dbReference type="SUPFAM" id="SSF81383">
    <property type="entry name" value="F-box domain"/>
    <property type="match status" value="1"/>
</dbReference>
<evidence type="ECO:0000313" key="3">
    <source>
        <dbReference type="Proteomes" id="UP001150217"/>
    </source>
</evidence>
<organism evidence="2 3">
    <name type="scientific">Lentinula lateritia</name>
    <dbReference type="NCBI Taxonomy" id="40482"/>
    <lineage>
        <taxon>Eukaryota</taxon>
        <taxon>Fungi</taxon>
        <taxon>Dikarya</taxon>
        <taxon>Basidiomycota</taxon>
        <taxon>Agaricomycotina</taxon>
        <taxon>Agaricomycetes</taxon>
        <taxon>Agaricomycetidae</taxon>
        <taxon>Agaricales</taxon>
        <taxon>Marasmiineae</taxon>
        <taxon>Omphalotaceae</taxon>
        <taxon>Lentinula</taxon>
    </lineage>
</organism>
<accession>A0ABQ8V9D4</accession>
<dbReference type="SUPFAM" id="SSF52047">
    <property type="entry name" value="RNI-like"/>
    <property type="match status" value="1"/>
</dbReference>